<name>A0A3M8K8M8_9CORY</name>
<comment type="caution">
    <text evidence="8">The sequence shown here is derived from an EMBL/GenBank/DDBJ whole genome shotgun (WGS) entry which is preliminary data.</text>
</comment>
<feature type="signal peptide" evidence="7">
    <location>
        <begin position="1"/>
        <end position="22"/>
    </location>
</feature>
<dbReference type="PANTHER" id="PTHR30429">
    <property type="entry name" value="D-METHIONINE-BINDING LIPOPROTEIN METQ"/>
    <property type="match status" value="1"/>
</dbReference>
<comment type="subcellular location">
    <subcellularLocation>
        <location evidence="1">Membrane</location>
        <topology evidence="1">Lipid-anchor</topology>
    </subcellularLocation>
</comment>
<evidence type="ECO:0000256" key="4">
    <source>
        <dbReference type="ARBA" id="ARBA00023136"/>
    </source>
</evidence>
<evidence type="ECO:0000256" key="6">
    <source>
        <dbReference type="ARBA" id="ARBA00023288"/>
    </source>
</evidence>
<feature type="chain" id="PRO_5038500837" evidence="7">
    <location>
        <begin position="23"/>
        <end position="294"/>
    </location>
</feature>
<dbReference type="Proteomes" id="UP000266975">
    <property type="component" value="Unassembled WGS sequence"/>
</dbReference>
<dbReference type="OrthoDB" id="9812878at2"/>
<keyword evidence="9" id="KW-1185">Reference proteome</keyword>
<keyword evidence="4" id="KW-0472">Membrane</keyword>
<dbReference type="Gene3D" id="3.40.190.10">
    <property type="entry name" value="Periplasmic binding protein-like II"/>
    <property type="match status" value="2"/>
</dbReference>
<keyword evidence="5" id="KW-0564">Palmitate</keyword>
<dbReference type="SUPFAM" id="SSF53850">
    <property type="entry name" value="Periplasmic binding protein-like II"/>
    <property type="match status" value="1"/>
</dbReference>
<evidence type="ECO:0000313" key="9">
    <source>
        <dbReference type="Proteomes" id="UP000266975"/>
    </source>
</evidence>
<dbReference type="InterPro" id="IPR004872">
    <property type="entry name" value="Lipoprotein_NlpA"/>
</dbReference>
<accession>A0A3M8K8M8</accession>
<reference evidence="8 9" key="1">
    <citation type="submission" date="2018-02" db="EMBL/GenBank/DDBJ databases">
        <title>Corynebacterium alimpuense sp. nov., a marine obligate actinomycete isolated from sediments of Valparaiso bay, Chile.</title>
        <authorList>
            <person name="Claverias F."/>
            <person name="Gonzales-Siles L."/>
            <person name="Salva-Serra F."/>
            <person name="Inganaes E."/>
            <person name="Molin K."/>
            <person name="Cumsille A."/>
            <person name="Undabarrena A."/>
            <person name="Couve E."/>
            <person name="Moore E.R.B."/>
            <person name="Gomila M."/>
            <person name="Camara B."/>
        </authorList>
    </citation>
    <scope>NUCLEOTIDE SEQUENCE [LARGE SCALE GENOMIC DNA]</scope>
    <source>
        <strain evidence="8 9">CCUG 69366</strain>
    </source>
</reference>
<dbReference type="EMBL" id="PTJO01000004">
    <property type="protein sequence ID" value="RNE48818.1"/>
    <property type="molecule type" value="Genomic_DNA"/>
</dbReference>
<keyword evidence="6" id="KW-0449">Lipoprotein</keyword>
<comment type="similarity">
    <text evidence="2">Belongs to the NlpA lipoprotein family.</text>
</comment>
<dbReference type="AlphaFoldDB" id="A0A3M8K8M8"/>
<dbReference type="GO" id="GO:0016020">
    <property type="term" value="C:membrane"/>
    <property type="evidence" value="ECO:0007669"/>
    <property type="project" value="UniProtKB-SubCell"/>
</dbReference>
<organism evidence="8 9">
    <name type="scientific">Corynebacterium alimapuense</name>
    <dbReference type="NCBI Taxonomy" id="1576874"/>
    <lineage>
        <taxon>Bacteria</taxon>
        <taxon>Bacillati</taxon>
        <taxon>Actinomycetota</taxon>
        <taxon>Actinomycetes</taxon>
        <taxon>Mycobacteriales</taxon>
        <taxon>Corynebacteriaceae</taxon>
        <taxon>Corynebacterium</taxon>
    </lineage>
</organism>
<dbReference type="PROSITE" id="PS51257">
    <property type="entry name" value="PROKAR_LIPOPROTEIN"/>
    <property type="match status" value="1"/>
</dbReference>
<dbReference type="RefSeq" id="WP_123047955.1">
    <property type="nucleotide sequence ID" value="NZ_PTJO01000004.1"/>
</dbReference>
<dbReference type="PANTHER" id="PTHR30429:SF3">
    <property type="entry name" value="LIPOPROTEIN"/>
    <property type="match status" value="1"/>
</dbReference>
<evidence type="ECO:0000256" key="1">
    <source>
        <dbReference type="ARBA" id="ARBA00004635"/>
    </source>
</evidence>
<evidence type="ECO:0000256" key="7">
    <source>
        <dbReference type="SAM" id="SignalP"/>
    </source>
</evidence>
<protein>
    <submittedName>
        <fullName evidence="8">Methionine ABC transporter substrate-binding protein</fullName>
    </submittedName>
</protein>
<sequence>MNFRRILAGTAASALLATGLVACSDSESDTESDALAAGDTIRVGTTDVNLPEWDVFQDLVEADGIDMEIVAFSDYNTPNDALAQGEIDVNKFQHLLFLNDYNTKTGSDLVPTSATEIYPLALFWQDHDSIDGIEGETVAIPNDATNQGRAINVLVQAGLITLKEEGLLNPEPADIDTDASEVTVTPVDAAQTTTVFFEGTPAVINNAFVGRAEIDPLDAIFQDDPSTEQAEPYINAWVTTPENADNETIQRLAELWKDPSVTEAILESSGNTAVKVDRTREELDEIMVRLQDAQ</sequence>
<evidence type="ECO:0000313" key="8">
    <source>
        <dbReference type="EMBL" id="RNE48818.1"/>
    </source>
</evidence>
<evidence type="ECO:0000256" key="3">
    <source>
        <dbReference type="ARBA" id="ARBA00022729"/>
    </source>
</evidence>
<evidence type="ECO:0000256" key="2">
    <source>
        <dbReference type="ARBA" id="ARBA00008973"/>
    </source>
</evidence>
<proteinExistence type="inferred from homology"/>
<gene>
    <name evidence="8" type="ORF">C5L39_05820</name>
</gene>
<dbReference type="Pfam" id="PF03180">
    <property type="entry name" value="Lipoprotein_9"/>
    <property type="match status" value="1"/>
</dbReference>
<evidence type="ECO:0000256" key="5">
    <source>
        <dbReference type="ARBA" id="ARBA00023139"/>
    </source>
</evidence>
<keyword evidence="3 7" id="KW-0732">Signal</keyword>